<evidence type="ECO:0000313" key="5">
    <source>
        <dbReference type="Proteomes" id="UP000009011"/>
    </source>
</evidence>
<dbReference type="Pfam" id="PF10996">
    <property type="entry name" value="Beta-Casp"/>
    <property type="match status" value="1"/>
</dbReference>
<organism evidence="4 5">
    <name type="scientific">Melioribacter roseus (strain DSM 23840 / JCM 17771 / VKM B-2668 / P3M-2)</name>
    <dbReference type="NCBI Taxonomy" id="1191523"/>
    <lineage>
        <taxon>Bacteria</taxon>
        <taxon>Pseudomonadati</taxon>
        <taxon>Ignavibacteriota</taxon>
        <taxon>Ignavibacteria</taxon>
        <taxon>Ignavibacteriales</taxon>
        <taxon>Melioribacteraceae</taxon>
        <taxon>Melioribacter</taxon>
    </lineage>
</organism>
<dbReference type="GO" id="GO:0016787">
    <property type="term" value="F:hydrolase activity"/>
    <property type="evidence" value="ECO:0007669"/>
    <property type="project" value="UniProtKB-KW"/>
</dbReference>
<evidence type="ECO:0000256" key="1">
    <source>
        <dbReference type="ARBA" id="ARBA00022801"/>
    </source>
</evidence>
<dbReference type="CDD" id="cd16295">
    <property type="entry name" value="TTHA0252-CPSF-like_MBL-fold"/>
    <property type="match status" value="1"/>
</dbReference>
<dbReference type="Pfam" id="PF07521">
    <property type="entry name" value="RMMBL"/>
    <property type="match status" value="1"/>
</dbReference>
<dbReference type="SMART" id="SM01027">
    <property type="entry name" value="Beta-Casp"/>
    <property type="match status" value="1"/>
</dbReference>
<accession>I7A0W1</accession>
<dbReference type="eggNOG" id="COG1236">
    <property type="taxonomic scope" value="Bacteria"/>
</dbReference>
<reference evidence="4 5" key="1">
    <citation type="journal article" date="2013" name="PLoS ONE">
        <title>Genomic analysis of Melioribacter roseus, facultatively anaerobic organotrophic bacterium representing a novel deep lineage within Bacteriodetes/Chlorobi group.</title>
        <authorList>
            <person name="Kadnikov V.V."/>
            <person name="Mardanov A.V."/>
            <person name="Podosokorskaya O.A."/>
            <person name="Gavrilov S.N."/>
            <person name="Kublanov I.V."/>
            <person name="Beletsky A.V."/>
            <person name="Bonch-Osmolovskaya E.A."/>
            <person name="Ravin N.V."/>
        </authorList>
    </citation>
    <scope>NUCLEOTIDE SEQUENCE [LARGE SCALE GENOMIC DNA]</scope>
    <source>
        <strain evidence="5">JCM 17771 / P3M-2</strain>
    </source>
</reference>
<dbReference type="STRING" id="1191523.MROS_1639"/>
<keyword evidence="1" id="KW-0378">Hydrolase</keyword>
<dbReference type="InterPro" id="IPR001279">
    <property type="entry name" value="Metallo-B-lactamas"/>
</dbReference>
<feature type="domain" description="Beta-Casp" evidence="3">
    <location>
        <begin position="249"/>
        <end position="366"/>
    </location>
</feature>
<dbReference type="OrthoDB" id="9803916at2"/>
<dbReference type="SMART" id="SM00849">
    <property type="entry name" value="Lactamase_B"/>
    <property type="match status" value="1"/>
</dbReference>
<evidence type="ECO:0000313" key="4">
    <source>
        <dbReference type="EMBL" id="AFN74873.1"/>
    </source>
</evidence>
<dbReference type="Gene3D" id="3.40.50.10890">
    <property type="match status" value="1"/>
</dbReference>
<feature type="domain" description="Metallo-beta-lactamase" evidence="2">
    <location>
        <begin position="14"/>
        <end position="237"/>
    </location>
</feature>
<dbReference type="InterPro" id="IPR036866">
    <property type="entry name" value="RibonucZ/Hydroxyglut_hydro"/>
</dbReference>
<evidence type="ECO:0000259" key="2">
    <source>
        <dbReference type="SMART" id="SM00849"/>
    </source>
</evidence>
<proteinExistence type="predicted"/>
<evidence type="ECO:0000259" key="3">
    <source>
        <dbReference type="SMART" id="SM01027"/>
    </source>
</evidence>
<gene>
    <name evidence="4" type="ordered locus">MROS_1639</name>
</gene>
<dbReference type="SUPFAM" id="SSF56281">
    <property type="entry name" value="Metallo-hydrolase/oxidoreductase"/>
    <property type="match status" value="1"/>
</dbReference>
<dbReference type="GO" id="GO:0004521">
    <property type="term" value="F:RNA endonuclease activity"/>
    <property type="evidence" value="ECO:0007669"/>
    <property type="project" value="TreeGrafter"/>
</dbReference>
<keyword evidence="5" id="KW-1185">Reference proteome</keyword>
<sequence>MIKFLSIGGAREVGANSYYLQIDGTGILLDCGIHPRKKGLDSLPLFDLLENYPLDFVIISHAHQDHVGALPFLIKKFPHVIIYTTPYTKELVSVTLHNAVNILKKETNGEENISFFTHEEIDLLVRSIRDYDYNEEFELRGLNSSAQLKGCFFDAGHILGSAMVMIKTDDKKILYTGDMNLSDQSIEIGADLEALNDVDFLIMESTYGDTNTKLTGNWESERNRFINELNKIISKGGSVLIPVFALGKMQEMLMLIYEAIRSGKLTDAEVYTGGIGREISSIYDRYRYVVRRKNRDTELKQIPQSNLYEINDYNHYKKNPGYLLASSGMMLEGTMSFQLAEFWLKQKDFAVFGVGYMDPATPGYKIINAKNNDALKLRGDREINVECEINRFYFSAHANRDGLINFAKSLKPETVILVHGEESAQNWLGFHLLESDPGIKLFSAELGKEIILRD</sequence>
<dbReference type="InterPro" id="IPR011108">
    <property type="entry name" value="RMMBL"/>
</dbReference>
<dbReference type="Proteomes" id="UP000009011">
    <property type="component" value="Chromosome"/>
</dbReference>
<dbReference type="Pfam" id="PF16661">
    <property type="entry name" value="Lactamase_B_6"/>
    <property type="match status" value="1"/>
</dbReference>
<name>I7A0W1_MELRP</name>
<dbReference type="KEGG" id="mro:MROS_1639"/>
<dbReference type="InterPro" id="IPR022712">
    <property type="entry name" value="Beta_Casp"/>
</dbReference>
<dbReference type="PANTHER" id="PTHR11203">
    <property type="entry name" value="CLEAVAGE AND POLYADENYLATION SPECIFICITY FACTOR FAMILY MEMBER"/>
    <property type="match status" value="1"/>
</dbReference>
<dbReference type="RefSeq" id="WP_014856307.1">
    <property type="nucleotide sequence ID" value="NC_018178.1"/>
</dbReference>
<dbReference type="EMBL" id="CP003557">
    <property type="protein sequence ID" value="AFN74873.1"/>
    <property type="molecule type" value="Genomic_DNA"/>
</dbReference>
<dbReference type="HOGENOM" id="CLU_009673_5_1_10"/>
<dbReference type="Gene3D" id="3.60.15.10">
    <property type="entry name" value="Ribonuclease Z/Hydroxyacylglutathione hydrolase-like"/>
    <property type="match status" value="1"/>
</dbReference>
<dbReference type="AlphaFoldDB" id="I7A0W1"/>
<dbReference type="PANTHER" id="PTHR11203:SF37">
    <property type="entry name" value="INTEGRATOR COMPLEX SUBUNIT 11"/>
    <property type="match status" value="1"/>
</dbReference>
<dbReference type="InterPro" id="IPR050698">
    <property type="entry name" value="MBL"/>
</dbReference>
<protein>
    <submittedName>
        <fullName evidence="4">Beta-lactamase domain protein</fullName>
    </submittedName>
</protein>